<evidence type="ECO:0000313" key="2">
    <source>
        <dbReference type="EMBL" id="BAD09174.1"/>
    </source>
</evidence>
<dbReference type="AlphaFoldDB" id="Q6ZHP0"/>
<accession>Q6ZHP0</accession>
<sequence>MGAVNKRESRSGTWRPPLAPGKALLGGSFSCRLRTLAAEEDDDGAASARVALKLPSLTALLWLPALVGLLIGCPTSTTIGFTAASSSTLRLADHRIRHRLLVLLHHAAAFSFLPLSLLLLLQATRYQVLGITVLDNMYQPAAGTRY</sequence>
<reference evidence="3" key="2">
    <citation type="journal article" date="2008" name="Nucleic Acids Res.">
        <title>The rice annotation project database (RAP-DB): 2008 update.</title>
        <authorList>
            <consortium name="The rice annotation project (RAP)"/>
        </authorList>
    </citation>
    <scope>GENOME REANNOTATION</scope>
    <source>
        <strain evidence="3">cv. Nipponbare</strain>
    </source>
</reference>
<organism evidence="2 3">
    <name type="scientific">Oryza sativa subsp. japonica</name>
    <name type="common">Rice</name>
    <dbReference type="NCBI Taxonomy" id="39947"/>
    <lineage>
        <taxon>Eukaryota</taxon>
        <taxon>Viridiplantae</taxon>
        <taxon>Streptophyta</taxon>
        <taxon>Embryophyta</taxon>
        <taxon>Tracheophyta</taxon>
        <taxon>Spermatophyta</taxon>
        <taxon>Magnoliopsida</taxon>
        <taxon>Liliopsida</taxon>
        <taxon>Poales</taxon>
        <taxon>Poaceae</taxon>
        <taxon>BOP clade</taxon>
        <taxon>Oryzoideae</taxon>
        <taxon>Oryzeae</taxon>
        <taxon>Oryzinae</taxon>
        <taxon>Oryza</taxon>
        <taxon>Oryza sativa</taxon>
    </lineage>
</organism>
<gene>
    <name evidence="2" type="primary">OJ1191_G08.25</name>
</gene>
<dbReference type="EMBL" id="AP004047">
    <property type="protein sequence ID" value="BAD09174.1"/>
    <property type="molecule type" value="Genomic_DNA"/>
</dbReference>
<feature type="transmembrane region" description="Helical" evidence="1">
    <location>
        <begin position="103"/>
        <end position="121"/>
    </location>
</feature>
<keyword evidence="2" id="KW-0418">Kinase</keyword>
<dbReference type="Proteomes" id="UP000000763">
    <property type="component" value="Chromosome 2"/>
</dbReference>
<keyword evidence="1" id="KW-0812">Transmembrane</keyword>
<proteinExistence type="predicted"/>
<evidence type="ECO:0000313" key="3">
    <source>
        <dbReference type="Proteomes" id="UP000000763"/>
    </source>
</evidence>
<keyword evidence="1" id="KW-0472">Membrane</keyword>
<keyword evidence="2" id="KW-0808">Transferase</keyword>
<feature type="transmembrane region" description="Helical" evidence="1">
    <location>
        <begin position="59"/>
        <end position="83"/>
    </location>
</feature>
<evidence type="ECO:0000256" key="1">
    <source>
        <dbReference type="SAM" id="Phobius"/>
    </source>
</evidence>
<keyword evidence="2" id="KW-0675">Receptor</keyword>
<name>Q6ZHP0_ORYSJ</name>
<reference evidence="3" key="1">
    <citation type="journal article" date="2005" name="Nature">
        <title>The map-based sequence of the rice genome.</title>
        <authorList>
            <consortium name="International rice genome sequencing project (IRGSP)"/>
            <person name="Matsumoto T."/>
            <person name="Wu J."/>
            <person name="Kanamori H."/>
            <person name="Katayose Y."/>
            <person name="Fujisawa M."/>
            <person name="Namiki N."/>
            <person name="Mizuno H."/>
            <person name="Yamamoto K."/>
            <person name="Antonio B.A."/>
            <person name="Baba T."/>
            <person name="Sakata K."/>
            <person name="Nagamura Y."/>
            <person name="Aoki H."/>
            <person name="Arikawa K."/>
            <person name="Arita K."/>
            <person name="Bito T."/>
            <person name="Chiden Y."/>
            <person name="Fujitsuka N."/>
            <person name="Fukunaka R."/>
            <person name="Hamada M."/>
            <person name="Harada C."/>
            <person name="Hayashi A."/>
            <person name="Hijishita S."/>
            <person name="Honda M."/>
            <person name="Hosokawa S."/>
            <person name="Ichikawa Y."/>
            <person name="Idonuma A."/>
            <person name="Iijima M."/>
            <person name="Ikeda M."/>
            <person name="Ikeno M."/>
            <person name="Ito K."/>
            <person name="Ito S."/>
            <person name="Ito T."/>
            <person name="Ito Y."/>
            <person name="Ito Y."/>
            <person name="Iwabuchi A."/>
            <person name="Kamiya K."/>
            <person name="Karasawa W."/>
            <person name="Kurita K."/>
            <person name="Katagiri S."/>
            <person name="Kikuta A."/>
            <person name="Kobayashi H."/>
            <person name="Kobayashi N."/>
            <person name="Machita K."/>
            <person name="Maehara T."/>
            <person name="Masukawa M."/>
            <person name="Mizubayashi T."/>
            <person name="Mukai Y."/>
            <person name="Nagasaki H."/>
            <person name="Nagata Y."/>
            <person name="Naito S."/>
            <person name="Nakashima M."/>
            <person name="Nakama Y."/>
            <person name="Nakamichi Y."/>
            <person name="Nakamura M."/>
            <person name="Meguro A."/>
            <person name="Negishi M."/>
            <person name="Ohta I."/>
            <person name="Ohta T."/>
            <person name="Okamoto M."/>
            <person name="Ono N."/>
            <person name="Saji S."/>
            <person name="Sakaguchi M."/>
            <person name="Sakai K."/>
            <person name="Shibata M."/>
            <person name="Shimokawa T."/>
            <person name="Song J."/>
            <person name="Takazaki Y."/>
            <person name="Terasawa K."/>
            <person name="Tsugane M."/>
            <person name="Tsuji K."/>
            <person name="Ueda S."/>
            <person name="Waki K."/>
            <person name="Yamagata H."/>
            <person name="Yamamoto M."/>
            <person name="Yamamoto S."/>
            <person name="Yamane H."/>
            <person name="Yoshiki S."/>
            <person name="Yoshihara R."/>
            <person name="Yukawa K."/>
            <person name="Zhong H."/>
            <person name="Yano M."/>
            <person name="Yuan Q."/>
            <person name="Ouyang S."/>
            <person name="Liu J."/>
            <person name="Jones K.M."/>
            <person name="Gansberger K."/>
            <person name="Moffat K."/>
            <person name="Hill J."/>
            <person name="Bera J."/>
            <person name="Fadrosh D."/>
            <person name="Jin S."/>
            <person name="Johri S."/>
            <person name="Kim M."/>
            <person name="Overton L."/>
            <person name="Reardon M."/>
            <person name="Tsitrin T."/>
            <person name="Vuong H."/>
            <person name="Weaver B."/>
            <person name="Ciecko A."/>
            <person name="Tallon L."/>
            <person name="Jackson J."/>
            <person name="Pai G."/>
            <person name="Aken S.V."/>
            <person name="Utterback T."/>
            <person name="Reidmuller S."/>
            <person name="Feldblyum T."/>
            <person name="Hsiao J."/>
            <person name="Zismann V."/>
            <person name="Iobst S."/>
            <person name="de Vazeille A.R."/>
            <person name="Buell C.R."/>
            <person name="Ying K."/>
            <person name="Li Y."/>
            <person name="Lu T."/>
            <person name="Huang Y."/>
            <person name="Zhao Q."/>
            <person name="Feng Q."/>
            <person name="Zhang L."/>
            <person name="Zhu J."/>
            <person name="Weng Q."/>
            <person name="Mu J."/>
            <person name="Lu Y."/>
            <person name="Fan D."/>
            <person name="Liu Y."/>
            <person name="Guan J."/>
            <person name="Zhang Y."/>
            <person name="Yu S."/>
            <person name="Liu X."/>
            <person name="Zhang Y."/>
            <person name="Hong G."/>
            <person name="Han B."/>
            <person name="Choisne N."/>
            <person name="Demange N."/>
            <person name="Orjeda G."/>
            <person name="Samain S."/>
            <person name="Cattolico L."/>
            <person name="Pelletier E."/>
            <person name="Couloux A."/>
            <person name="Segurens B."/>
            <person name="Wincker P."/>
            <person name="D'Hont A."/>
            <person name="Scarpelli C."/>
            <person name="Weissenbach J."/>
            <person name="Salanoubat M."/>
            <person name="Quetier F."/>
            <person name="Yu Y."/>
            <person name="Kim H.R."/>
            <person name="Rambo T."/>
            <person name="Currie J."/>
            <person name="Collura K."/>
            <person name="Luo M."/>
            <person name="Yang T."/>
            <person name="Ammiraju J.S.S."/>
            <person name="Engler F."/>
            <person name="Soderlund C."/>
            <person name="Wing R.A."/>
            <person name="Palmer L.E."/>
            <person name="de la Bastide M."/>
            <person name="Spiegel L."/>
            <person name="Nascimento L."/>
            <person name="Zutavern T."/>
            <person name="O'Shaughnessy A."/>
            <person name="Dike S."/>
            <person name="Dedhia N."/>
            <person name="Preston R."/>
            <person name="Balija V."/>
            <person name="McCombie W.R."/>
            <person name="Chow T."/>
            <person name="Chen H."/>
            <person name="Chung M."/>
            <person name="Chen C."/>
            <person name="Shaw J."/>
            <person name="Wu H."/>
            <person name="Hsiao K."/>
            <person name="Chao Y."/>
            <person name="Chu M."/>
            <person name="Cheng C."/>
            <person name="Hour A."/>
            <person name="Lee P."/>
            <person name="Lin S."/>
            <person name="Lin Y."/>
            <person name="Liou J."/>
            <person name="Liu S."/>
            <person name="Hsing Y."/>
            <person name="Raghuvanshi S."/>
            <person name="Mohanty A."/>
            <person name="Bharti A.K."/>
            <person name="Gaur A."/>
            <person name="Gupta V."/>
            <person name="Kumar D."/>
            <person name="Ravi V."/>
            <person name="Vij S."/>
            <person name="Kapur A."/>
            <person name="Khurana P."/>
            <person name="Khurana P."/>
            <person name="Khurana J.P."/>
            <person name="Tyagi A.K."/>
            <person name="Gaikwad K."/>
            <person name="Singh A."/>
            <person name="Dalal V."/>
            <person name="Srivastava S."/>
            <person name="Dixit A."/>
            <person name="Pal A.K."/>
            <person name="Ghazi I.A."/>
            <person name="Yadav M."/>
            <person name="Pandit A."/>
            <person name="Bhargava A."/>
            <person name="Sureshbabu K."/>
            <person name="Batra K."/>
            <person name="Sharma T.R."/>
            <person name="Mohapatra T."/>
            <person name="Singh N.K."/>
            <person name="Messing J."/>
            <person name="Nelson A.B."/>
            <person name="Fuks G."/>
            <person name="Kavchok S."/>
            <person name="Keizer G."/>
            <person name="Linton E."/>
            <person name="Llaca V."/>
            <person name="Song R."/>
            <person name="Tanyolac B."/>
            <person name="Young S."/>
            <person name="Ho-Il K."/>
            <person name="Hahn J.H."/>
            <person name="Sangsakoo G."/>
            <person name="Vanavichit A."/>
            <person name="de Mattos Luiz.A.T."/>
            <person name="Zimmer P.D."/>
            <person name="Malone G."/>
            <person name="Dellagostin O."/>
            <person name="de Oliveira A.C."/>
            <person name="Bevan M."/>
            <person name="Bancroft I."/>
            <person name="Minx P."/>
            <person name="Cordum H."/>
            <person name="Wilson R."/>
            <person name="Cheng Z."/>
            <person name="Jin W."/>
            <person name="Jiang J."/>
            <person name="Leong S.A."/>
            <person name="Iwama H."/>
            <person name="Gojobori T."/>
            <person name="Itoh T."/>
            <person name="Niimura Y."/>
            <person name="Fujii Y."/>
            <person name="Habara T."/>
            <person name="Sakai H."/>
            <person name="Sato Y."/>
            <person name="Wilson G."/>
            <person name="Kumar K."/>
            <person name="McCouch S."/>
            <person name="Juretic N."/>
            <person name="Hoen D."/>
            <person name="Wright S."/>
            <person name="Bruskiewich R."/>
            <person name="Bureau T."/>
            <person name="Miyao A."/>
            <person name="Hirochika H."/>
            <person name="Nishikawa T."/>
            <person name="Kadowaki K."/>
            <person name="Sugiura M."/>
            <person name="Burr B."/>
            <person name="Sasaki T."/>
        </authorList>
    </citation>
    <scope>NUCLEOTIDE SEQUENCE [LARGE SCALE GENOMIC DNA]</scope>
    <source>
        <strain evidence="3">cv. Nipponbare</strain>
    </source>
</reference>
<protein>
    <submittedName>
        <fullName evidence="2">Receptor serine/threonine kinase-like</fullName>
    </submittedName>
</protein>
<keyword evidence="1" id="KW-1133">Transmembrane helix</keyword>
<dbReference type="GO" id="GO:0016301">
    <property type="term" value="F:kinase activity"/>
    <property type="evidence" value="ECO:0007669"/>
    <property type="project" value="UniProtKB-KW"/>
</dbReference>